<evidence type="ECO:0000259" key="2">
    <source>
        <dbReference type="PROSITE" id="PS50835"/>
    </source>
</evidence>
<dbReference type="Proteomes" id="UP000499080">
    <property type="component" value="Unassembled WGS sequence"/>
</dbReference>
<proteinExistence type="predicted"/>
<dbReference type="GO" id="GO:0003824">
    <property type="term" value="F:catalytic activity"/>
    <property type="evidence" value="ECO:0007669"/>
    <property type="project" value="InterPro"/>
</dbReference>
<dbReference type="InterPro" id="IPR013783">
    <property type="entry name" value="Ig-like_fold"/>
</dbReference>
<accession>A0A4Y2GJN6</accession>
<evidence type="ECO:0000256" key="1">
    <source>
        <dbReference type="SAM" id="MobiDB-lite"/>
    </source>
</evidence>
<keyword evidence="4" id="KW-1185">Reference proteome</keyword>
<dbReference type="InterPro" id="IPR036179">
    <property type="entry name" value="Ig-like_dom_sf"/>
</dbReference>
<dbReference type="Gene3D" id="3.60.10.10">
    <property type="entry name" value="Endonuclease/exonuclease/phosphatase"/>
    <property type="match status" value="1"/>
</dbReference>
<dbReference type="OrthoDB" id="6437148at2759"/>
<reference evidence="3 4" key="1">
    <citation type="journal article" date="2019" name="Sci. Rep.">
        <title>Orb-weaving spider Araneus ventricosus genome elucidates the spidroin gene catalogue.</title>
        <authorList>
            <person name="Kono N."/>
            <person name="Nakamura H."/>
            <person name="Ohtoshi R."/>
            <person name="Moran D.A.P."/>
            <person name="Shinohara A."/>
            <person name="Yoshida Y."/>
            <person name="Fujiwara M."/>
            <person name="Mori M."/>
            <person name="Tomita M."/>
            <person name="Arakawa K."/>
        </authorList>
    </citation>
    <scope>NUCLEOTIDE SEQUENCE [LARGE SCALE GENOMIC DNA]</scope>
</reference>
<sequence length="240" mass="27201">MDFQLRAPRFQHEPANRIDFSNSSGTVIACNADGRPPPLIRWVKHDGEALQDLPGLRYTRHDGSLVFPPFPSEEYRADVHASIYRCEASNRVGVIGSRDVHVRAEGCVCELSCSHGQRRAQASLTQFVQHLIGIYRFSVNARNSTLLSYCLNLHFLNEKDPEPTFQRRNAKGWPDLTLVKGVQLSITASWEVRDELSLSDHKYIHTHLVTRTPDSKQHTEATKSSRCTSGKKFPKSNNNY</sequence>
<protein>
    <submittedName>
        <fullName evidence="3">Down syndrome cell adhesion molecule-like protein Dscam2</fullName>
    </submittedName>
</protein>
<dbReference type="AlphaFoldDB" id="A0A4Y2GJN6"/>
<organism evidence="3 4">
    <name type="scientific">Araneus ventricosus</name>
    <name type="common">Orbweaver spider</name>
    <name type="synonym">Epeira ventricosa</name>
    <dbReference type="NCBI Taxonomy" id="182803"/>
    <lineage>
        <taxon>Eukaryota</taxon>
        <taxon>Metazoa</taxon>
        <taxon>Ecdysozoa</taxon>
        <taxon>Arthropoda</taxon>
        <taxon>Chelicerata</taxon>
        <taxon>Arachnida</taxon>
        <taxon>Araneae</taxon>
        <taxon>Araneomorphae</taxon>
        <taxon>Entelegynae</taxon>
        <taxon>Araneoidea</taxon>
        <taxon>Araneidae</taxon>
        <taxon>Araneus</taxon>
    </lineage>
</organism>
<dbReference type="PROSITE" id="PS50835">
    <property type="entry name" value="IG_LIKE"/>
    <property type="match status" value="1"/>
</dbReference>
<dbReference type="SUPFAM" id="SSF56219">
    <property type="entry name" value="DNase I-like"/>
    <property type="match status" value="1"/>
</dbReference>
<comment type="caution">
    <text evidence="3">The sequence shown here is derived from an EMBL/GenBank/DDBJ whole genome shotgun (WGS) entry which is preliminary data.</text>
</comment>
<dbReference type="InterPro" id="IPR036691">
    <property type="entry name" value="Endo/exonu/phosph_ase_sf"/>
</dbReference>
<dbReference type="Gene3D" id="2.60.40.10">
    <property type="entry name" value="Immunoglobulins"/>
    <property type="match status" value="1"/>
</dbReference>
<dbReference type="EMBL" id="BGPR01001414">
    <property type="protein sequence ID" value="GBM53347.1"/>
    <property type="molecule type" value="Genomic_DNA"/>
</dbReference>
<dbReference type="PROSITE" id="PS51257">
    <property type="entry name" value="PROKAR_LIPOPROTEIN"/>
    <property type="match status" value="1"/>
</dbReference>
<evidence type="ECO:0000313" key="4">
    <source>
        <dbReference type="Proteomes" id="UP000499080"/>
    </source>
</evidence>
<feature type="region of interest" description="Disordered" evidence="1">
    <location>
        <begin position="211"/>
        <end position="240"/>
    </location>
</feature>
<evidence type="ECO:0000313" key="3">
    <source>
        <dbReference type="EMBL" id="GBM53347.1"/>
    </source>
</evidence>
<feature type="compositionally biased region" description="Basic and acidic residues" evidence="1">
    <location>
        <begin position="213"/>
        <end position="223"/>
    </location>
</feature>
<dbReference type="SUPFAM" id="SSF48726">
    <property type="entry name" value="Immunoglobulin"/>
    <property type="match status" value="1"/>
</dbReference>
<feature type="domain" description="Ig-like" evidence="2">
    <location>
        <begin position="8"/>
        <end position="101"/>
    </location>
</feature>
<name>A0A4Y2GJN6_ARAVE</name>
<dbReference type="InterPro" id="IPR007110">
    <property type="entry name" value="Ig-like_dom"/>
</dbReference>
<gene>
    <name evidence="3" type="primary">Dscam2_70</name>
    <name evidence="3" type="ORF">AVEN_165025_1</name>
</gene>